<name>A0AAN8RIL5_9PEZI</name>
<keyword evidence="10" id="KW-1185">Reference proteome</keyword>
<keyword evidence="2 6" id="KW-0560">Oxidoreductase</keyword>
<dbReference type="InterPro" id="IPR044086">
    <property type="entry name" value="LUC3-like"/>
</dbReference>
<comment type="catalytic activity">
    <reaction evidence="4">
        <text>an aldehyde + NAD(+) + H2O = a carboxylate + NADH + 2 H(+)</text>
        <dbReference type="Rhea" id="RHEA:16185"/>
        <dbReference type="ChEBI" id="CHEBI:15377"/>
        <dbReference type="ChEBI" id="CHEBI:15378"/>
        <dbReference type="ChEBI" id="CHEBI:17478"/>
        <dbReference type="ChEBI" id="CHEBI:29067"/>
        <dbReference type="ChEBI" id="CHEBI:57540"/>
        <dbReference type="ChEBI" id="CHEBI:57945"/>
        <dbReference type="EC" id="1.2.1.3"/>
    </reaction>
</comment>
<comment type="caution">
    <text evidence="9">The sequence shown here is derived from an EMBL/GenBank/DDBJ whole genome shotgun (WGS) entry which is preliminary data.</text>
</comment>
<reference evidence="9 10" key="1">
    <citation type="submission" date="2019-10" db="EMBL/GenBank/DDBJ databases">
        <authorList>
            <person name="Palmer J.M."/>
        </authorList>
    </citation>
    <scope>NUCLEOTIDE SEQUENCE [LARGE SCALE GENOMIC DNA]</scope>
    <source>
        <strain evidence="9 10">TWF506</strain>
    </source>
</reference>
<evidence type="ECO:0000256" key="3">
    <source>
        <dbReference type="ARBA" id="ARBA00024226"/>
    </source>
</evidence>
<dbReference type="InterPro" id="IPR016163">
    <property type="entry name" value="Ald_DH_C"/>
</dbReference>
<dbReference type="GO" id="GO:0004029">
    <property type="term" value="F:aldehyde dehydrogenase (NAD+) activity"/>
    <property type="evidence" value="ECO:0007669"/>
    <property type="project" value="UniProtKB-EC"/>
</dbReference>
<comment type="similarity">
    <text evidence="1 6">Belongs to the aldehyde dehydrogenase family.</text>
</comment>
<feature type="compositionally biased region" description="Polar residues" evidence="7">
    <location>
        <begin position="30"/>
        <end position="43"/>
    </location>
</feature>
<evidence type="ECO:0000256" key="2">
    <source>
        <dbReference type="ARBA" id="ARBA00023002"/>
    </source>
</evidence>
<dbReference type="InterPro" id="IPR016162">
    <property type="entry name" value="Ald_DH_N"/>
</dbReference>
<evidence type="ECO:0000256" key="7">
    <source>
        <dbReference type="SAM" id="MobiDB-lite"/>
    </source>
</evidence>
<dbReference type="PROSITE" id="PS00070">
    <property type="entry name" value="ALDEHYDE_DEHYDR_CYS"/>
    <property type="match status" value="1"/>
</dbReference>
<evidence type="ECO:0000259" key="8">
    <source>
        <dbReference type="Pfam" id="PF00171"/>
    </source>
</evidence>
<feature type="region of interest" description="Disordered" evidence="7">
    <location>
        <begin position="27"/>
        <end position="51"/>
    </location>
</feature>
<feature type="domain" description="Aldehyde dehydrogenase" evidence="8">
    <location>
        <begin position="32"/>
        <end position="489"/>
    </location>
</feature>
<dbReference type="CDD" id="cd07106">
    <property type="entry name" value="ALDH_AldA-AAD23400"/>
    <property type="match status" value="1"/>
</dbReference>
<sequence length="501" mass="54557">MSYQSRVQDGSPGFTFSHFRNIIDGKPTATAETRNSTNPSTGRPNAPVPVSTKEDLDLAVNAARRALKGWSATPWDERKDVLLRFVDAVLERKEGFAKLLVEEQGKPLKFALSEIGAAARQVQGLAAIKLEDEVIVEEGGRKVIRRYVPVGVGGAIVPWNFPVTIMMLKLTHAVLTGNTIICKPSPFTPYTGLKLVELAQQFFPPGVVNVLSGDDNLGPWMTSHPGIDKISFTGSSATGRKVMESCSRTLKRVTLELGGKDPAIILPDVDIPLVAKQIAFYSFFNSGQICVATKRIYVHSSIAKEFTAALVSAAKSLKVGDGMEEGVFMGPVNNSMQYEKVLSFIDDVKKTGGEIVLGGTNDSAKFRYRAEDKDGQSGYFIDPTIVYNPSESSRIMREEPFGPVLPVVTWDDEEEVIKRANDTDMGLGASVWGRDVERAERIARRIEAGSVWVNEHIFGTAVAPFGGWKGSGVGVENGREGLVGWCNLQSLYVRGEVKSVL</sequence>
<dbReference type="FunFam" id="3.40.605.10:FF:000007">
    <property type="entry name" value="NAD/NADP-dependent betaine aldehyde dehydrogenase"/>
    <property type="match status" value="1"/>
</dbReference>
<dbReference type="InterPro" id="IPR016160">
    <property type="entry name" value="Ald_DH_CS_CYS"/>
</dbReference>
<proteinExistence type="inferred from homology"/>
<evidence type="ECO:0000256" key="1">
    <source>
        <dbReference type="ARBA" id="ARBA00009986"/>
    </source>
</evidence>
<organism evidence="9 10">
    <name type="scientific">Arthrobotrys conoides</name>
    <dbReference type="NCBI Taxonomy" id="74498"/>
    <lineage>
        <taxon>Eukaryota</taxon>
        <taxon>Fungi</taxon>
        <taxon>Dikarya</taxon>
        <taxon>Ascomycota</taxon>
        <taxon>Pezizomycotina</taxon>
        <taxon>Orbiliomycetes</taxon>
        <taxon>Orbiliales</taxon>
        <taxon>Orbiliaceae</taxon>
        <taxon>Arthrobotrys</taxon>
    </lineage>
</organism>
<evidence type="ECO:0000256" key="6">
    <source>
        <dbReference type="RuleBase" id="RU003345"/>
    </source>
</evidence>
<dbReference type="Pfam" id="PF00171">
    <property type="entry name" value="Aldedh"/>
    <property type="match status" value="1"/>
</dbReference>
<gene>
    <name evidence="9" type="ORF">TWF506_004459</name>
</gene>
<evidence type="ECO:0000256" key="4">
    <source>
        <dbReference type="ARBA" id="ARBA00049194"/>
    </source>
</evidence>
<dbReference type="Gene3D" id="3.40.309.10">
    <property type="entry name" value="Aldehyde Dehydrogenase, Chain A, domain 2"/>
    <property type="match status" value="1"/>
</dbReference>
<dbReference type="AlphaFoldDB" id="A0AAN8RIL5"/>
<feature type="active site" evidence="5">
    <location>
        <position position="256"/>
    </location>
</feature>
<dbReference type="SUPFAM" id="SSF53720">
    <property type="entry name" value="ALDH-like"/>
    <property type="match status" value="1"/>
</dbReference>
<dbReference type="InterPro" id="IPR016161">
    <property type="entry name" value="Ald_DH/histidinol_DH"/>
</dbReference>
<dbReference type="Proteomes" id="UP001307849">
    <property type="component" value="Unassembled WGS sequence"/>
</dbReference>
<evidence type="ECO:0000313" key="9">
    <source>
        <dbReference type="EMBL" id="KAK6498219.1"/>
    </source>
</evidence>
<dbReference type="PROSITE" id="PS00687">
    <property type="entry name" value="ALDEHYDE_DEHYDR_GLU"/>
    <property type="match status" value="1"/>
</dbReference>
<dbReference type="EC" id="1.2.1.3" evidence="3"/>
<evidence type="ECO:0000313" key="10">
    <source>
        <dbReference type="Proteomes" id="UP001307849"/>
    </source>
</evidence>
<dbReference type="InterPro" id="IPR015590">
    <property type="entry name" value="Aldehyde_DH_dom"/>
</dbReference>
<protein>
    <recommendedName>
        <fullName evidence="3">aldehyde dehydrogenase (NAD(+))</fullName>
        <ecNumber evidence="3">1.2.1.3</ecNumber>
    </recommendedName>
</protein>
<dbReference type="FunFam" id="3.40.309.10:FF:000009">
    <property type="entry name" value="Aldehyde dehydrogenase A"/>
    <property type="match status" value="1"/>
</dbReference>
<evidence type="ECO:0000256" key="5">
    <source>
        <dbReference type="PROSITE-ProRule" id="PRU10007"/>
    </source>
</evidence>
<dbReference type="Gene3D" id="3.40.605.10">
    <property type="entry name" value="Aldehyde Dehydrogenase, Chain A, domain 1"/>
    <property type="match status" value="1"/>
</dbReference>
<dbReference type="EMBL" id="JAVHJM010000014">
    <property type="protein sequence ID" value="KAK6498219.1"/>
    <property type="molecule type" value="Genomic_DNA"/>
</dbReference>
<dbReference type="InterPro" id="IPR029510">
    <property type="entry name" value="Ald_DH_CS_GLU"/>
</dbReference>
<accession>A0AAN8RIL5</accession>
<dbReference type="PANTHER" id="PTHR11699">
    <property type="entry name" value="ALDEHYDE DEHYDROGENASE-RELATED"/>
    <property type="match status" value="1"/>
</dbReference>